<protein>
    <submittedName>
        <fullName evidence="2">Uncharacterized protein</fullName>
    </submittedName>
</protein>
<dbReference type="OrthoDB" id="1048208at2"/>
<dbReference type="STRING" id="688246.Premu_2325"/>
<sequence length="51" mass="6112">MTQREDKEKQKVSHETMGKFFYDLEKAVFIITVAFHAWLHTKSGNRWVDNL</sequence>
<dbReference type="RefSeq" id="WP_007575454.1">
    <property type="nucleotide sequence ID" value="NZ_BPTS01000002.1"/>
</dbReference>
<feature type="transmembrane region" description="Helical" evidence="1">
    <location>
        <begin position="20"/>
        <end position="39"/>
    </location>
</feature>
<keyword evidence="1" id="KW-1133">Transmembrane helix</keyword>
<evidence type="ECO:0000313" key="3">
    <source>
        <dbReference type="Proteomes" id="UP000002772"/>
    </source>
</evidence>
<dbReference type="AlphaFoldDB" id="F8N998"/>
<evidence type="ECO:0000256" key="1">
    <source>
        <dbReference type="SAM" id="Phobius"/>
    </source>
</evidence>
<evidence type="ECO:0000313" key="2">
    <source>
        <dbReference type="EMBL" id="EGN57707.1"/>
    </source>
</evidence>
<gene>
    <name evidence="2" type="ORF">Premu_2325</name>
</gene>
<proteinExistence type="predicted"/>
<dbReference type="HOGENOM" id="CLU_3102242_0_0_10"/>
<keyword evidence="1" id="KW-0472">Membrane</keyword>
<dbReference type="Proteomes" id="UP000002772">
    <property type="component" value="Unassembled WGS sequence"/>
</dbReference>
<dbReference type="EMBL" id="GL945017">
    <property type="protein sequence ID" value="EGN57707.1"/>
    <property type="molecule type" value="Genomic_DNA"/>
</dbReference>
<accession>F8N998</accession>
<name>F8N998_9BACT</name>
<keyword evidence="3" id="KW-1185">Reference proteome</keyword>
<reference evidence="3" key="1">
    <citation type="journal article" date="2011" name="Stand. Genomic Sci.">
        <title>Non-contiguous finished genome sequence of the opportunistic oral pathogen Prevotella multisaccharivorax type strain (PPPA20).</title>
        <authorList>
            <person name="Pati A."/>
            <person name="Gronow S."/>
            <person name="Lu M."/>
            <person name="Lapidus A."/>
            <person name="Nolan M."/>
            <person name="Lucas S."/>
            <person name="Hammon N."/>
            <person name="Deshpande S."/>
            <person name="Cheng J.F."/>
            <person name="Tapia R."/>
            <person name="Han C."/>
            <person name="Goodwin L."/>
            <person name="Pitluck S."/>
            <person name="Liolios K."/>
            <person name="Pagani I."/>
            <person name="Mavromatis K."/>
            <person name="Mikhailova N."/>
            <person name="Huntemann M."/>
            <person name="Chen A."/>
            <person name="Palaniappan K."/>
            <person name="Land M."/>
            <person name="Hauser L."/>
            <person name="Detter J.C."/>
            <person name="Brambilla E.M."/>
            <person name="Rohde M."/>
            <person name="Goker M."/>
            <person name="Woyke T."/>
            <person name="Bristow J."/>
            <person name="Eisen J.A."/>
            <person name="Markowitz V."/>
            <person name="Hugenholtz P."/>
            <person name="Kyrpides N.C."/>
            <person name="Klenk H.P."/>
            <person name="Ivanova N."/>
        </authorList>
    </citation>
    <scope>NUCLEOTIDE SEQUENCE [LARGE SCALE GENOMIC DNA]</scope>
    <source>
        <strain evidence="3">DSM 17128</strain>
    </source>
</reference>
<keyword evidence="1" id="KW-0812">Transmembrane</keyword>
<organism evidence="2 3">
    <name type="scientific">Hallella multisaccharivorax DSM 17128</name>
    <dbReference type="NCBI Taxonomy" id="688246"/>
    <lineage>
        <taxon>Bacteria</taxon>
        <taxon>Pseudomonadati</taxon>
        <taxon>Bacteroidota</taxon>
        <taxon>Bacteroidia</taxon>
        <taxon>Bacteroidales</taxon>
        <taxon>Prevotellaceae</taxon>
        <taxon>Hallella</taxon>
    </lineage>
</organism>